<gene>
    <name evidence="2" type="ORF">B296_00002301</name>
</gene>
<feature type="region of interest" description="Disordered" evidence="1">
    <location>
        <begin position="111"/>
        <end position="130"/>
    </location>
</feature>
<evidence type="ECO:0000313" key="3">
    <source>
        <dbReference type="Proteomes" id="UP000287651"/>
    </source>
</evidence>
<protein>
    <submittedName>
        <fullName evidence="2">Uncharacterized protein</fullName>
    </submittedName>
</protein>
<organism evidence="2 3">
    <name type="scientific">Ensete ventricosum</name>
    <name type="common">Abyssinian banana</name>
    <name type="synonym">Musa ensete</name>
    <dbReference type="NCBI Taxonomy" id="4639"/>
    <lineage>
        <taxon>Eukaryota</taxon>
        <taxon>Viridiplantae</taxon>
        <taxon>Streptophyta</taxon>
        <taxon>Embryophyta</taxon>
        <taxon>Tracheophyta</taxon>
        <taxon>Spermatophyta</taxon>
        <taxon>Magnoliopsida</taxon>
        <taxon>Liliopsida</taxon>
        <taxon>Zingiberales</taxon>
        <taxon>Musaceae</taxon>
        <taxon>Ensete</taxon>
    </lineage>
</organism>
<reference evidence="2 3" key="1">
    <citation type="journal article" date="2014" name="Agronomy (Basel)">
        <title>A Draft Genome Sequence for Ensete ventricosum, the Drought-Tolerant Tree Against Hunger.</title>
        <authorList>
            <person name="Harrison J."/>
            <person name="Moore K.A."/>
            <person name="Paszkiewicz K."/>
            <person name="Jones T."/>
            <person name="Grant M."/>
            <person name="Ambacheew D."/>
            <person name="Muzemil S."/>
            <person name="Studholme D.J."/>
        </authorList>
    </citation>
    <scope>NUCLEOTIDE SEQUENCE [LARGE SCALE GENOMIC DNA]</scope>
</reference>
<dbReference type="Proteomes" id="UP000287651">
    <property type="component" value="Unassembled WGS sequence"/>
</dbReference>
<feature type="compositionally biased region" description="Basic and acidic residues" evidence="1">
    <location>
        <begin position="119"/>
        <end position="130"/>
    </location>
</feature>
<accession>A0A427A9Z4</accession>
<evidence type="ECO:0000256" key="1">
    <source>
        <dbReference type="SAM" id="MobiDB-lite"/>
    </source>
</evidence>
<sequence>MTTVSQCLRKLANSQLERTVPVSVFFPPRGSYALAVVKVSNGARGFDRLAGSGLSALGPVANGLGGHERRSAVRTQSGHSFFPPPCSSHAMSSAFEVRACRPNRPDNVAELEWGTGEAGRQHDSTGRPHV</sequence>
<dbReference type="EMBL" id="AMZH03003219">
    <property type="protein sequence ID" value="RRT73021.1"/>
    <property type="molecule type" value="Genomic_DNA"/>
</dbReference>
<dbReference type="AlphaFoldDB" id="A0A427A9Z4"/>
<evidence type="ECO:0000313" key="2">
    <source>
        <dbReference type="EMBL" id="RRT73021.1"/>
    </source>
</evidence>
<name>A0A427A9Z4_ENSVE</name>
<comment type="caution">
    <text evidence="2">The sequence shown here is derived from an EMBL/GenBank/DDBJ whole genome shotgun (WGS) entry which is preliminary data.</text>
</comment>
<proteinExistence type="predicted"/>